<gene>
    <name evidence="1" type="ORF">DBV05_g7023</name>
</gene>
<dbReference type="EMBL" id="VCHE01000045">
    <property type="protein sequence ID" value="KAB2574302.1"/>
    <property type="molecule type" value="Genomic_DNA"/>
</dbReference>
<organism evidence="1 2">
    <name type="scientific">Lasiodiplodia theobromae</name>
    <dbReference type="NCBI Taxonomy" id="45133"/>
    <lineage>
        <taxon>Eukaryota</taxon>
        <taxon>Fungi</taxon>
        <taxon>Dikarya</taxon>
        <taxon>Ascomycota</taxon>
        <taxon>Pezizomycotina</taxon>
        <taxon>Dothideomycetes</taxon>
        <taxon>Dothideomycetes incertae sedis</taxon>
        <taxon>Botryosphaeriales</taxon>
        <taxon>Botryosphaeriaceae</taxon>
        <taxon>Lasiodiplodia</taxon>
    </lineage>
</organism>
<evidence type="ECO:0000313" key="1">
    <source>
        <dbReference type="EMBL" id="KAB2574302.1"/>
    </source>
</evidence>
<sequence length="170" mass="18639">MWTQKPNTVDIIALHRLQCAGDRRRAGDDGGPGRDDVEARSDDAVVDAIQRHFPARHDVAEAHVVVTMRQAPQSQRSGGPEYGRRRHAAELRDALHALRGFGGGAAAEPADRAHRWRTPLERAGLALGEGCVPLPTRHALLGARRDDDGDGVDVAQEHRQRVLVELFGYI</sequence>
<dbReference type="Proteomes" id="UP000325902">
    <property type="component" value="Unassembled WGS sequence"/>
</dbReference>
<keyword evidence="2" id="KW-1185">Reference proteome</keyword>
<comment type="caution">
    <text evidence="1">The sequence shown here is derived from an EMBL/GenBank/DDBJ whole genome shotgun (WGS) entry which is preliminary data.</text>
</comment>
<proteinExistence type="predicted"/>
<evidence type="ECO:0000313" key="2">
    <source>
        <dbReference type="Proteomes" id="UP000325902"/>
    </source>
</evidence>
<dbReference type="AlphaFoldDB" id="A0A5N5DAL3"/>
<accession>A0A5N5DAL3</accession>
<name>A0A5N5DAL3_9PEZI</name>
<reference evidence="1 2" key="1">
    <citation type="journal article" date="2019" name="Sci. Rep.">
        <title>A multi-omics analysis of the grapevine pathogen Lasiodiplodia theobromae reveals that temperature affects the expression of virulence- and pathogenicity-related genes.</title>
        <authorList>
            <person name="Felix C."/>
            <person name="Meneses R."/>
            <person name="Goncalves M.F.M."/>
            <person name="Tilleman L."/>
            <person name="Duarte A.S."/>
            <person name="Jorrin-Novo J.V."/>
            <person name="Van de Peer Y."/>
            <person name="Deforce D."/>
            <person name="Van Nieuwerburgh F."/>
            <person name="Esteves A.C."/>
            <person name="Alves A."/>
        </authorList>
    </citation>
    <scope>NUCLEOTIDE SEQUENCE [LARGE SCALE GENOMIC DNA]</scope>
    <source>
        <strain evidence="1 2">LA-SOL3</strain>
    </source>
</reference>
<protein>
    <submittedName>
        <fullName evidence="1">Uncharacterized protein</fullName>
    </submittedName>
</protein>